<name>A0A854NFJ4_CORDP</name>
<organism evidence="1 2">
    <name type="scientific">Corynebacterium diphtheriae bv. mitis</name>
    <dbReference type="NCBI Taxonomy" id="1806053"/>
    <lineage>
        <taxon>Bacteria</taxon>
        <taxon>Bacillati</taxon>
        <taxon>Actinomycetota</taxon>
        <taxon>Actinomycetes</taxon>
        <taxon>Mycobacteriales</taxon>
        <taxon>Corynebacteriaceae</taxon>
        <taxon>Corynebacterium</taxon>
    </lineage>
</organism>
<evidence type="ECO:0000313" key="1">
    <source>
        <dbReference type="EMBL" id="OWM34557.1"/>
    </source>
</evidence>
<proteinExistence type="predicted"/>
<protein>
    <submittedName>
        <fullName evidence="1">Uncharacterized protein</fullName>
    </submittedName>
</protein>
<reference evidence="2" key="1">
    <citation type="submission" date="2016-02" db="EMBL/GenBank/DDBJ databases">
        <title>Genomic analyses of a collection of pathogenic Corynebacterium diphtheriae.</title>
        <authorList>
            <person name="Sangal V."/>
            <person name="Titov L."/>
        </authorList>
    </citation>
    <scope>NUCLEOTIDE SEQUENCE [LARGE SCALE GENOMIC DNA]</scope>
    <source>
        <strain evidence="2">1438</strain>
    </source>
</reference>
<gene>
    <name evidence="1" type="ORF">AY602_07705</name>
</gene>
<dbReference type="Proteomes" id="UP000197692">
    <property type="component" value="Unassembled WGS sequence"/>
</dbReference>
<comment type="caution">
    <text evidence="1">The sequence shown here is derived from an EMBL/GenBank/DDBJ whole genome shotgun (WGS) entry which is preliminary data.</text>
</comment>
<accession>A0A854NFJ4</accession>
<sequence>MAHAVTSEQVPNEVVTNGTVDQRRVSSLELSREPNERRDQLLNEGFLKEAEQEFPGYTIETYRNTSNGVTVEYDVVAWNDDLTTVTPYINFEWNWDPRIYITGAEFWSLGSSGFAGAVCSHFAGWKAGAACSAVASAAWNKIASRHAILSDQTCYDLSQFINIGWKRAPQEKCA</sequence>
<dbReference type="EMBL" id="LSZF01000026">
    <property type="protein sequence ID" value="OWM34557.1"/>
    <property type="molecule type" value="Genomic_DNA"/>
</dbReference>
<dbReference type="AlphaFoldDB" id="A0A854NFJ4"/>
<evidence type="ECO:0000313" key="2">
    <source>
        <dbReference type="Proteomes" id="UP000197692"/>
    </source>
</evidence>
<dbReference type="RefSeq" id="WP_010934227.1">
    <property type="nucleotide sequence ID" value="NZ_JADQUL010000023.1"/>
</dbReference>